<keyword evidence="17" id="KW-1185">Reference proteome</keyword>
<keyword evidence="5" id="KW-0410">Iron transport</keyword>
<organism evidence="16 17">
    <name type="scientific">Yersinia nurmii</name>
    <dbReference type="NCBI Taxonomy" id="685706"/>
    <lineage>
        <taxon>Bacteria</taxon>
        <taxon>Pseudomonadati</taxon>
        <taxon>Pseudomonadota</taxon>
        <taxon>Gammaproteobacteria</taxon>
        <taxon>Enterobacterales</taxon>
        <taxon>Yersiniaceae</taxon>
        <taxon>Yersinia</taxon>
    </lineage>
</organism>
<evidence type="ECO:0000256" key="9">
    <source>
        <dbReference type="ARBA" id="ARBA00023077"/>
    </source>
</evidence>
<dbReference type="PROSITE" id="PS01156">
    <property type="entry name" value="TONB_DEPENDENT_REC_2"/>
    <property type="match status" value="1"/>
</dbReference>
<dbReference type="PROSITE" id="PS52016">
    <property type="entry name" value="TONB_DEPENDENT_REC_3"/>
    <property type="match status" value="1"/>
</dbReference>
<evidence type="ECO:0000256" key="14">
    <source>
        <dbReference type="RuleBase" id="RU003357"/>
    </source>
</evidence>
<dbReference type="InterPro" id="IPR036942">
    <property type="entry name" value="Beta-barrel_TonB_sf"/>
</dbReference>
<keyword evidence="10 12" id="KW-0472">Membrane</keyword>
<evidence type="ECO:0000256" key="2">
    <source>
        <dbReference type="ARBA" id="ARBA00009810"/>
    </source>
</evidence>
<dbReference type="InterPro" id="IPR011662">
    <property type="entry name" value="Secretin/TonB_short_N"/>
</dbReference>
<dbReference type="Pfam" id="PF00593">
    <property type="entry name" value="TonB_dep_Rec_b-barrel"/>
    <property type="match status" value="1"/>
</dbReference>
<evidence type="ECO:0000259" key="15">
    <source>
        <dbReference type="SMART" id="SM00965"/>
    </source>
</evidence>
<comment type="caution">
    <text evidence="16">The sequence shown here is derived from an EMBL/GenBank/DDBJ whole genome shotgun (WGS) entry which is preliminary data.</text>
</comment>
<dbReference type="InterPro" id="IPR012910">
    <property type="entry name" value="Plug_dom"/>
</dbReference>
<dbReference type="InterPro" id="IPR037066">
    <property type="entry name" value="Plug_dom_sf"/>
</dbReference>
<evidence type="ECO:0000256" key="11">
    <source>
        <dbReference type="ARBA" id="ARBA00023237"/>
    </source>
</evidence>
<dbReference type="EMBL" id="CPYD01000011">
    <property type="protein sequence ID" value="CNE93436.1"/>
    <property type="molecule type" value="Genomic_DNA"/>
</dbReference>
<dbReference type="InterPro" id="IPR000531">
    <property type="entry name" value="Beta-barrel_TonB"/>
</dbReference>
<reference evidence="16 17" key="1">
    <citation type="submission" date="2015-03" db="EMBL/GenBank/DDBJ databases">
        <authorList>
            <consortium name="Pathogen Informatics"/>
            <person name="Murphy D."/>
        </authorList>
    </citation>
    <scope>NUCLEOTIDE SEQUENCE [LARGE SCALE GENOMIC DNA]</scope>
    <source>
        <strain evidence="17">type strain: CIP110231</strain>
    </source>
</reference>
<keyword evidence="7" id="KW-0732">Signal</keyword>
<dbReference type="SUPFAM" id="SSF56935">
    <property type="entry name" value="Porins"/>
    <property type="match status" value="1"/>
</dbReference>
<gene>
    <name evidence="16" type="primary">hemR</name>
    <name evidence="16" type="ORF">ERS137967_02915</name>
</gene>
<evidence type="ECO:0000256" key="3">
    <source>
        <dbReference type="ARBA" id="ARBA00022448"/>
    </source>
</evidence>
<evidence type="ECO:0000256" key="13">
    <source>
        <dbReference type="PROSITE-ProRule" id="PRU10144"/>
    </source>
</evidence>
<dbReference type="InterPro" id="IPR011276">
    <property type="entry name" value="TonB_haem/Hb_rcpt"/>
</dbReference>
<dbReference type="CDD" id="cd01347">
    <property type="entry name" value="ligand_gated_channel"/>
    <property type="match status" value="1"/>
</dbReference>
<feature type="domain" description="Secretin/TonB short N-terminal" evidence="15">
    <location>
        <begin position="91"/>
        <end position="141"/>
    </location>
</feature>
<proteinExistence type="inferred from homology"/>
<dbReference type="NCBIfam" id="TIGR01785">
    <property type="entry name" value="TonB-hemin"/>
    <property type="match status" value="1"/>
</dbReference>
<evidence type="ECO:0000256" key="7">
    <source>
        <dbReference type="ARBA" id="ARBA00022729"/>
    </source>
</evidence>
<keyword evidence="3 12" id="KW-0813">Transport</keyword>
<feature type="short sequence motif" description="TonB C-terminal box" evidence="13">
    <location>
        <begin position="845"/>
        <end position="862"/>
    </location>
</feature>
<evidence type="ECO:0000313" key="16">
    <source>
        <dbReference type="EMBL" id="CNE93436.1"/>
    </source>
</evidence>
<keyword evidence="5" id="KW-0406">Ion transport</keyword>
<accession>A0ABP1YMC5</accession>
<dbReference type="Gene3D" id="3.55.50.30">
    <property type="match status" value="1"/>
</dbReference>
<dbReference type="Proteomes" id="UP000040578">
    <property type="component" value="Unassembled WGS sequence"/>
</dbReference>
<dbReference type="PANTHER" id="PTHR30442:SF0">
    <property type="entry name" value="FE(3+) DICITRATE TRANSPORT PROTEIN FECA"/>
    <property type="match status" value="1"/>
</dbReference>
<keyword evidence="4 12" id="KW-1134">Transmembrane beta strand</keyword>
<keyword evidence="16" id="KW-0675">Receptor</keyword>
<comment type="subcellular location">
    <subcellularLocation>
        <location evidence="1 12">Cell outer membrane</location>
        <topology evidence="1 12">Multi-pass membrane protein</topology>
    </subcellularLocation>
</comment>
<evidence type="ECO:0000256" key="8">
    <source>
        <dbReference type="ARBA" id="ARBA00023004"/>
    </source>
</evidence>
<evidence type="ECO:0000256" key="12">
    <source>
        <dbReference type="PROSITE-ProRule" id="PRU01360"/>
    </source>
</evidence>
<evidence type="ECO:0000256" key="4">
    <source>
        <dbReference type="ARBA" id="ARBA00022452"/>
    </source>
</evidence>
<keyword evidence="9 14" id="KW-0798">TonB box</keyword>
<evidence type="ECO:0000313" key="17">
    <source>
        <dbReference type="Proteomes" id="UP000040578"/>
    </source>
</evidence>
<evidence type="ECO:0000256" key="6">
    <source>
        <dbReference type="ARBA" id="ARBA00022692"/>
    </source>
</evidence>
<evidence type="ECO:0000256" key="5">
    <source>
        <dbReference type="ARBA" id="ARBA00022496"/>
    </source>
</evidence>
<dbReference type="Pfam" id="PF07660">
    <property type="entry name" value="STN"/>
    <property type="match status" value="1"/>
</dbReference>
<keyword evidence="11 12" id="KW-0998">Cell outer membrane</keyword>
<protein>
    <submittedName>
        <fullName evidence="16">Hemin receptor</fullName>
    </submittedName>
</protein>
<dbReference type="NCBIfam" id="TIGR01786">
    <property type="entry name" value="TonB-hemlactrns"/>
    <property type="match status" value="1"/>
</dbReference>
<dbReference type="InterPro" id="IPR010949">
    <property type="entry name" value="TonB_Hb/transfer/lactofer_rcpt"/>
</dbReference>
<evidence type="ECO:0000256" key="1">
    <source>
        <dbReference type="ARBA" id="ARBA00004571"/>
    </source>
</evidence>
<name>A0ABP1YMC5_9GAMM</name>
<keyword evidence="6 12" id="KW-0812">Transmembrane</keyword>
<comment type="similarity">
    <text evidence="2 12 14">Belongs to the TonB-dependent receptor family.</text>
</comment>
<dbReference type="Gene3D" id="2.170.130.10">
    <property type="entry name" value="TonB-dependent receptor, plug domain"/>
    <property type="match status" value="1"/>
</dbReference>
<sequence>MTIKNSGKSQHISVAVNKAHFIYQQRLSHHDARPVSYALSGLLALGISFPGQLMAQEITSDQNVSASTTQYSIPGGSLTSALQTLASKANIILTFSAEQTQNKTAASVNNAQSLSEAFEQLLAGSGLQAVKTPNGYRLMEVPQALLSDDSITLPELSVIGGMSNSIQAGRSTLRQEDIARAQADNLASLVDRLPGVSMAGSPRPGGQSLNIWGMGDMEDVKITLDGAPKGFEKYRQGSVFIEPELIKRIDVDKGPHNLLNGNGGLGGTVKIETKDAGDMLKPGENFGGLLKYSYHTNDRQNIYSAALYGRTENGLADGLIYMSKRDGDNIRRPDGTRFAYSTNDQASYLLKTNIYLTDSQTLTLSAMRSESDGWQPFAAKRDDMPSPSAADIKKYGYEEAWRRKLVLRDQVDSNYSVKWNISPEENPLLNMTVTYANSNTKQYDQRPKTASTSFLGSLGNESWVSYKDNMLDINNESSFSTGVLEHVLTVGTRWHKHERDTLMYYPAQKNNPSYNYGYFQPYYMPAGEQETRSLYLQDALTLGSLTVTPGVRYDHVTNTGQPNFAPRFNDSDPAAGHDYRSVTYTGWSPHLGVMWKATQNLSLFSDISRTWRAPVVDEQYEVQSGASSIPGTSRNLDVETITGIRLGAILDFNDLMTKQDSLQIRTTLFRNRGKNEIFYRRGVLCDAQSVSGSSSSCKGTLSNYRNLPGYTIEGVEIETFYDSERIFGSLSYSSIRGERDASPRDPWGNRTWIAEIPPTTAHTMLGVKMPEWDMAFGWKGDFVRKQDRSPSDSDPKADVWSLPKTKGYVLHGLFASWQPTSLDGFEARVAVDNLFNTEYYPYLGESVSGVGRNIKLSVSQRF</sequence>
<dbReference type="Pfam" id="PF07715">
    <property type="entry name" value="Plug"/>
    <property type="match status" value="1"/>
</dbReference>
<dbReference type="InterPro" id="IPR010917">
    <property type="entry name" value="TonB_rcpt_CS"/>
</dbReference>
<keyword evidence="8" id="KW-0408">Iron</keyword>
<dbReference type="Gene3D" id="2.40.170.20">
    <property type="entry name" value="TonB-dependent receptor, beta-barrel domain"/>
    <property type="match status" value="1"/>
</dbReference>
<dbReference type="SMART" id="SM00965">
    <property type="entry name" value="STN"/>
    <property type="match status" value="1"/>
</dbReference>
<evidence type="ECO:0000256" key="10">
    <source>
        <dbReference type="ARBA" id="ARBA00023136"/>
    </source>
</evidence>
<dbReference type="PANTHER" id="PTHR30442">
    <property type="entry name" value="IRON III DICITRATE TRANSPORT PROTEIN FECA"/>
    <property type="match status" value="1"/>
</dbReference>
<dbReference type="InterPro" id="IPR039426">
    <property type="entry name" value="TonB-dep_rcpt-like"/>
</dbReference>